<feature type="compositionally biased region" description="Basic and acidic residues" evidence="1">
    <location>
        <begin position="101"/>
        <end position="114"/>
    </location>
</feature>
<dbReference type="Gene3D" id="1.10.20.10">
    <property type="entry name" value="Histone, subunit A"/>
    <property type="match status" value="1"/>
</dbReference>
<evidence type="ECO:0000313" key="3">
    <source>
        <dbReference type="Proteomes" id="UP000694523"/>
    </source>
</evidence>
<reference evidence="2" key="2">
    <citation type="submission" date="2025-09" db="UniProtKB">
        <authorList>
            <consortium name="Ensembl"/>
        </authorList>
    </citation>
    <scope>IDENTIFICATION</scope>
</reference>
<dbReference type="AlphaFoldDB" id="A0A8C6SYF4"/>
<evidence type="ECO:0000313" key="2">
    <source>
        <dbReference type="Ensembl" id="ENSNMLP00000012895.1"/>
    </source>
</evidence>
<name>A0A8C6SYF4_9GOBI</name>
<accession>A0A8C6SYF4</accession>
<dbReference type="InterPro" id="IPR009072">
    <property type="entry name" value="Histone-fold"/>
</dbReference>
<sequence length="424" mass="47528">MDIVNCNTALYAKTNATVSNFSTLATQDKPTVMASQIQKDITEKLNVNEQPYLYPMEQDRSRSLLNDPDLNEDADENVAATSQSEPEKNVACRTFDIDDPTESRNSDKQSKLEEAAPQTEVDTGTGTLAERKDEAENDDDAESQSEQEQQSHAEDPSCLRPEEERTDSQTNEEEVEGSEDDAEEEGDEESDEQVEDNMGAVEDGVEENHEEGEGDDSEEEVGEIEEEEEEQVEAIEDSVEEVQGEAEGNEAEDVEGDSEEDEKEQILDNSEHVTQKAQCPEGELIMPIQSTETDLPDSAEPGKWDQKSLPQQRVRSLTFYNIGYSDVPASPTLKADAEARRKYGSRDPGLPKIIYIYITVYFGEECFLRSTIEVADCELLLRRQGHVNDKVPVEVLIEKYLRMDQRKLLIPIATSGNVVFPPKR</sequence>
<protein>
    <submittedName>
        <fullName evidence="2">Uncharacterized protein</fullName>
    </submittedName>
</protein>
<evidence type="ECO:0000256" key="1">
    <source>
        <dbReference type="SAM" id="MobiDB-lite"/>
    </source>
</evidence>
<reference evidence="2" key="1">
    <citation type="submission" date="2025-08" db="UniProtKB">
        <authorList>
            <consortium name="Ensembl"/>
        </authorList>
    </citation>
    <scope>IDENTIFICATION</scope>
</reference>
<dbReference type="GO" id="GO:0000776">
    <property type="term" value="C:kinetochore"/>
    <property type="evidence" value="ECO:0007669"/>
    <property type="project" value="InterPro"/>
</dbReference>
<dbReference type="GO" id="GO:0046982">
    <property type="term" value="F:protein heterodimerization activity"/>
    <property type="evidence" value="ECO:0007669"/>
    <property type="project" value="InterPro"/>
</dbReference>
<feature type="compositionally biased region" description="Basic and acidic residues" evidence="1">
    <location>
        <begin position="149"/>
        <end position="167"/>
    </location>
</feature>
<dbReference type="Proteomes" id="UP000694523">
    <property type="component" value="Unplaced"/>
</dbReference>
<dbReference type="GO" id="GO:0000278">
    <property type="term" value="P:mitotic cell cycle"/>
    <property type="evidence" value="ECO:0007669"/>
    <property type="project" value="TreeGrafter"/>
</dbReference>
<dbReference type="InterPro" id="IPR028255">
    <property type="entry name" value="CENP-T"/>
</dbReference>
<feature type="compositionally biased region" description="Acidic residues" evidence="1">
    <location>
        <begin position="170"/>
        <end position="195"/>
    </location>
</feature>
<dbReference type="PANTHER" id="PTHR46904">
    <property type="entry name" value="CENTROMERE PROTEIN T"/>
    <property type="match status" value="1"/>
</dbReference>
<proteinExistence type="predicted"/>
<dbReference type="GO" id="GO:0003677">
    <property type="term" value="F:DNA binding"/>
    <property type="evidence" value="ECO:0007669"/>
    <property type="project" value="InterPro"/>
</dbReference>
<dbReference type="GO" id="GO:0007059">
    <property type="term" value="P:chromosome segregation"/>
    <property type="evidence" value="ECO:0007669"/>
    <property type="project" value="TreeGrafter"/>
</dbReference>
<dbReference type="Ensembl" id="ENSNMLT00000014544.1">
    <property type="protein sequence ID" value="ENSNMLP00000012895.1"/>
    <property type="gene ID" value="ENSNMLG00000008728.1"/>
</dbReference>
<keyword evidence="3" id="KW-1185">Reference proteome</keyword>
<organism evidence="2 3">
    <name type="scientific">Neogobius melanostomus</name>
    <name type="common">round goby</name>
    <dbReference type="NCBI Taxonomy" id="47308"/>
    <lineage>
        <taxon>Eukaryota</taxon>
        <taxon>Metazoa</taxon>
        <taxon>Chordata</taxon>
        <taxon>Craniata</taxon>
        <taxon>Vertebrata</taxon>
        <taxon>Euteleostomi</taxon>
        <taxon>Actinopterygii</taxon>
        <taxon>Neopterygii</taxon>
        <taxon>Teleostei</taxon>
        <taxon>Neoteleostei</taxon>
        <taxon>Acanthomorphata</taxon>
        <taxon>Gobiaria</taxon>
        <taxon>Gobiiformes</taxon>
        <taxon>Gobioidei</taxon>
        <taxon>Gobiidae</taxon>
        <taxon>Benthophilinae</taxon>
        <taxon>Neogobiini</taxon>
        <taxon>Neogobius</taxon>
    </lineage>
</organism>
<feature type="region of interest" description="Disordered" evidence="1">
    <location>
        <begin position="62"/>
        <end position="265"/>
    </location>
</feature>
<dbReference type="GO" id="GO:0051382">
    <property type="term" value="P:kinetochore assembly"/>
    <property type="evidence" value="ECO:0007669"/>
    <property type="project" value="InterPro"/>
</dbReference>
<feature type="compositionally biased region" description="Acidic residues" evidence="1">
    <location>
        <begin position="135"/>
        <end position="145"/>
    </location>
</feature>
<dbReference type="PANTHER" id="PTHR46904:SF1">
    <property type="entry name" value="CENTROMERE PROTEIN T"/>
    <property type="match status" value="1"/>
</dbReference>
<feature type="compositionally biased region" description="Acidic residues" evidence="1">
    <location>
        <begin position="203"/>
        <end position="263"/>
    </location>
</feature>